<reference evidence="2" key="2">
    <citation type="submission" date="2022-10" db="EMBL/GenBank/DDBJ databases">
        <authorList>
            <consortium name="ENA_rothamsted_submissions"/>
            <consortium name="culmorum"/>
            <person name="King R."/>
        </authorList>
    </citation>
    <scope>NUCLEOTIDE SEQUENCE</scope>
</reference>
<evidence type="ECO:0000256" key="1">
    <source>
        <dbReference type="SAM" id="SignalP"/>
    </source>
</evidence>
<accession>A0A9N9RJN5</accession>
<dbReference type="Proteomes" id="UP001153620">
    <property type="component" value="Chromosome 1"/>
</dbReference>
<sequence length="281" mass="32949">MFLKWQSEKTMRKNIKHFLLLLFILIGVNCDESTFDKECLADYLKRNGILESSFASAPYINSTELCDQLMIKLVSDFNNDVNRRIHNENLMENQECIIENFEKHGIVKFYLKAFVFQLYGKIPNFKRKSSATKNKFISMLDKSCHPDIFGKEFDLIRGSPTTPDENIACIQKAYFEANILNFNEFRIDLSKFKMPNCTTEAQEFSIPPLIQRDYFGLSAQRVKRCYKNYFLKKQVSLRMATSVVFKNVDLSSDQIAIIRNKYHVWMTENQNAIFTCINKHI</sequence>
<keyword evidence="3" id="KW-1185">Reference proteome</keyword>
<proteinExistence type="predicted"/>
<gene>
    <name evidence="2" type="ORF">CHIRRI_LOCUS2374</name>
</gene>
<feature type="chain" id="PRO_5040310417" evidence="1">
    <location>
        <begin position="31"/>
        <end position="281"/>
    </location>
</feature>
<name>A0A9N9RJN5_9DIPT</name>
<organism evidence="2 3">
    <name type="scientific">Chironomus riparius</name>
    <dbReference type="NCBI Taxonomy" id="315576"/>
    <lineage>
        <taxon>Eukaryota</taxon>
        <taxon>Metazoa</taxon>
        <taxon>Ecdysozoa</taxon>
        <taxon>Arthropoda</taxon>
        <taxon>Hexapoda</taxon>
        <taxon>Insecta</taxon>
        <taxon>Pterygota</taxon>
        <taxon>Neoptera</taxon>
        <taxon>Endopterygota</taxon>
        <taxon>Diptera</taxon>
        <taxon>Nematocera</taxon>
        <taxon>Chironomoidea</taxon>
        <taxon>Chironomidae</taxon>
        <taxon>Chironominae</taxon>
        <taxon>Chironomus</taxon>
    </lineage>
</organism>
<dbReference type="OrthoDB" id="10379747at2759"/>
<evidence type="ECO:0000313" key="3">
    <source>
        <dbReference type="Proteomes" id="UP001153620"/>
    </source>
</evidence>
<feature type="signal peptide" evidence="1">
    <location>
        <begin position="1"/>
        <end position="30"/>
    </location>
</feature>
<protein>
    <submittedName>
        <fullName evidence="2">Uncharacterized protein</fullName>
    </submittedName>
</protein>
<reference evidence="2" key="1">
    <citation type="submission" date="2022-01" db="EMBL/GenBank/DDBJ databases">
        <authorList>
            <person name="King R."/>
        </authorList>
    </citation>
    <scope>NUCLEOTIDE SEQUENCE</scope>
</reference>
<dbReference type="AlphaFoldDB" id="A0A9N9RJN5"/>
<keyword evidence="1" id="KW-0732">Signal</keyword>
<dbReference type="EMBL" id="OU895877">
    <property type="protein sequence ID" value="CAG9799407.1"/>
    <property type="molecule type" value="Genomic_DNA"/>
</dbReference>
<evidence type="ECO:0000313" key="2">
    <source>
        <dbReference type="EMBL" id="CAG9799407.1"/>
    </source>
</evidence>